<evidence type="ECO:0000256" key="1">
    <source>
        <dbReference type="SAM" id="MobiDB-lite"/>
    </source>
</evidence>
<dbReference type="AlphaFoldDB" id="A0A7W4FBY1"/>
<accession>A0A7W4FBY1</accession>
<protein>
    <submittedName>
        <fullName evidence="2">Uncharacterized protein</fullName>
    </submittedName>
</protein>
<sequence>MSPLAIWRGTLNAGAAALIFSSIQPATQMMHQVGLMSDPAEFNRALDTIPLAHVARTSSNEVVQALIGVLGMPPAPPGGGVGPDLQSNGTLEFSQ</sequence>
<feature type="region of interest" description="Disordered" evidence="1">
    <location>
        <begin position="76"/>
        <end position="95"/>
    </location>
</feature>
<gene>
    <name evidence="2" type="ORF">HLH33_00560</name>
</gene>
<proteinExistence type="predicted"/>
<organism evidence="2 3">
    <name type="scientific">Gluconacetobacter diazotrophicus</name>
    <name type="common">Acetobacter diazotrophicus</name>
    <dbReference type="NCBI Taxonomy" id="33996"/>
    <lineage>
        <taxon>Bacteria</taxon>
        <taxon>Pseudomonadati</taxon>
        <taxon>Pseudomonadota</taxon>
        <taxon>Alphaproteobacteria</taxon>
        <taxon>Acetobacterales</taxon>
        <taxon>Acetobacteraceae</taxon>
        <taxon>Gluconacetobacter</taxon>
    </lineage>
</organism>
<dbReference type="Proteomes" id="UP000550787">
    <property type="component" value="Unassembled WGS sequence"/>
</dbReference>
<dbReference type="EMBL" id="JABEQG010000001">
    <property type="protein sequence ID" value="MBB2154812.1"/>
    <property type="molecule type" value="Genomic_DNA"/>
</dbReference>
<feature type="compositionally biased region" description="Polar residues" evidence="1">
    <location>
        <begin position="85"/>
        <end position="95"/>
    </location>
</feature>
<evidence type="ECO:0000313" key="3">
    <source>
        <dbReference type="Proteomes" id="UP000550787"/>
    </source>
</evidence>
<reference evidence="2 3" key="1">
    <citation type="submission" date="2020-04" db="EMBL/GenBank/DDBJ databases">
        <title>Description of novel Gluconacetobacter.</title>
        <authorList>
            <person name="Sombolestani A."/>
        </authorList>
    </citation>
    <scope>NUCLEOTIDE SEQUENCE [LARGE SCALE GENOMIC DNA]</scope>
    <source>
        <strain evidence="2 3">LMG 7603</strain>
    </source>
</reference>
<comment type="caution">
    <text evidence="2">The sequence shown here is derived from an EMBL/GenBank/DDBJ whole genome shotgun (WGS) entry which is preliminary data.</text>
</comment>
<name>A0A7W4FBY1_GLUDI</name>
<evidence type="ECO:0000313" key="2">
    <source>
        <dbReference type="EMBL" id="MBB2154812.1"/>
    </source>
</evidence>
<dbReference type="RefSeq" id="WP_183115237.1">
    <property type="nucleotide sequence ID" value="NZ_JABEQG010000001.1"/>
</dbReference>